<reference evidence="2" key="1">
    <citation type="submission" date="2020-08" db="EMBL/GenBank/DDBJ databases">
        <title>Multicomponent nature underlies the extraordinary mechanical properties of spider dragline silk.</title>
        <authorList>
            <person name="Kono N."/>
            <person name="Nakamura H."/>
            <person name="Mori M."/>
            <person name="Yoshida Y."/>
            <person name="Ohtoshi R."/>
            <person name="Malay A.D."/>
            <person name="Moran D.A.P."/>
            <person name="Tomita M."/>
            <person name="Numata K."/>
            <person name="Arakawa K."/>
        </authorList>
    </citation>
    <scope>NUCLEOTIDE SEQUENCE</scope>
</reference>
<gene>
    <name evidence="2" type="ORF">NPIL_299741</name>
</gene>
<dbReference type="Proteomes" id="UP000887013">
    <property type="component" value="Unassembled WGS sequence"/>
</dbReference>
<dbReference type="EMBL" id="BMAW01010923">
    <property type="protein sequence ID" value="GFT21076.1"/>
    <property type="molecule type" value="Genomic_DNA"/>
</dbReference>
<feature type="region of interest" description="Disordered" evidence="1">
    <location>
        <begin position="29"/>
        <end position="71"/>
    </location>
</feature>
<evidence type="ECO:0000256" key="1">
    <source>
        <dbReference type="SAM" id="MobiDB-lite"/>
    </source>
</evidence>
<keyword evidence="3" id="KW-1185">Reference proteome</keyword>
<organism evidence="2 3">
    <name type="scientific">Nephila pilipes</name>
    <name type="common">Giant wood spider</name>
    <name type="synonym">Nephila maculata</name>
    <dbReference type="NCBI Taxonomy" id="299642"/>
    <lineage>
        <taxon>Eukaryota</taxon>
        <taxon>Metazoa</taxon>
        <taxon>Ecdysozoa</taxon>
        <taxon>Arthropoda</taxon>
        <taxon>Chelicerata</taxon>
        <taxon>Arachnida</taxon>
        <taxon>Araneae</taxon>
        <taxon>Araneomorphae</taxon>
        <taxon>Entelegynae</taxon>
        <taxon>Araneoidea</taxon>
        <taxon>Nephilidae</taxon>
        <taxon>Nephila</taxon>
    </lineage>
</organism>
<comment type="caution">
    <text evidence="2">The sequence shown here is derived from an EMBL/GenBank/DDBJ whole genome shotgun (WGS) entry which is preliminary data.</text>
</comment>
<proteinExistence type="predicted"/>
<accession>A0A8X6NL94</accession>
<dbReference type="AlphaFoldDB" id="A0A8X6NL94"/>
<evidence type="ECO:0000313" key="2">
    <source>
        <dbReference type="EMBL" id="GFT21076.1"/>
    </source>
</evidence>
<sequence length="71" mass="7141">LHGLRFSSSLGGPEPSDVSHPYILIVCSSDAGRPPATSGSREAKSQGPTGGLVRGSLGEEASASLQGPRLP</sequence>
<evidence type="ECO:0000313" key="3">
    <source>
        <dbReference type="Proteomes" id="UP000887013"/>
    </source>
</evidence>
<protein>
    <submittedName>
        <fullName evidence="2">Uncharacterized protein</fullName>
    </submittedName>
</protein>
<name>A0A8X6NL94_NEPPI</name>
<feature type="non-terminal residue" evidence="2">
    <location>
        <position position="1"/>
    </location>
</feature>